<dbReference type="SUPFAM" id="SSF56672">
    <property type="entry name" value="DNA/RNA polymerases"/>
    <property type="match status" value="1"/>
</dbReference>
<dbReference type="Gene3D" id="3.10.20.370">
    <property type="match status" value="1"/>
</dbReference>
<dbReference type="Pfam" id="PF11977">
    <property type="entry name" value="RNase_Zc3h12a"/>
    <property type="match status" value="1"/>
</dbReference>
<feature type="compositionally biased region" description="Polar residues" evidence="1">
    <location>
        <begin position="977"/>
        <end position="987"/>
    </location>
</feature>
<dbReference type="Pfam" id="PF23050">
    <property type="entry name" value="KH_N4BP1_1st"/>
    <property type="match status" value="1"/>
</dbReference>
<feature type="region of interest" description="Disordered" evidence="1">
    <location>
        <begin position="584"/>
        <end position="625"/>
    </location>
</feature>
<accession>A0A8B9Y7V1</accession>
<dbReference type="GO" id="GO:0003729">
    <property type="term" value="F:mRNA binding"/>
    <property type="evidence" value="ECO:0007669"/>
    <property type="project" value="TreeGrafter"/>
</dbReference>
<feature type="compositionally biased region" description="Low complexity" evidence="1">
    <location>
        <begin position="930"/>
        <end position="968"/>
    </location>
</feature>
<dbReference type="InterPro" id="IPR041588">
    <property type="entry name" value="Integrase_H2C2"/>
</dbReference>
<dbReference type="InterPro" id="IPR002156">
    <property type="entry name" value="RNaseH_domain"/>
</dbReference>
<dbReference type="GO" id="GO:0005634">
    <property type="term" value="C:nucleus"/>
    <property type="evidence" value="ECO:0007669"/>
    <property type="project" value="TreeGrafter"/>
</dbReference>
<proteinExistence type="predicted"/>
<dbReference type="GeneTree" id="ENSGT00940000161519"/>
<dbReference type="InterPro" id="IPR056629">
    <property type="entry name" value="KH_N4BP1_1st"/>
</dbReference>
<dbReference type="InterPro" id="IPR012337">
    <property type="entry name" value="RNaseH-like_sf"/>
</dbReference>
<dbReference type="FunFam" id="3.40.50.11980:FF:000001">
    <property type="entry name" value="ZC3H12A isoform 1"/>
    <property type="match status" value="1"/>
</dbReference>
<feature type="compositionally biased region" description="Low complexity" evidence="1">
    <location>
        <begin position="993"/>
        <end position="1006"/>
    </location>
</feature>
<dbReference type="Pfam" id="PF17921">
    <property type="entry name" value="Integrase_H2C2"/>
    <property type="match status" value="1"/>
</dbReference>
<feature type="region of interest" description="Disordered" evidence="1">
    <location>
        <begin position="1467"/>
        <end position="1487"/>
    </location>
</feature>
<evidence type="ECO:0000313" key="5">
    <source>
        <dbReference type="Proteomes" id="UP000694520"/>
    </source>
</evidence>
<feature type="region of interest" description="Disordered" evidence="1">
    <location>
        <begin position="868"/>
        <end position="1041"/>
    </location>
</feature>
<dbReference type="CDD" id="cd18728">
    <property type="entry name" value="PIN_N4BP1-like"/>
    <property type="match status" value="1"/>
</dbReference>
<feature type="region of interest" description="Disordered" evidence="1">
    <location>
        <begin position="784"/>
        <end position="832"/>
    </location>
</feature>
<dbReference type="PROSITE" id="PS50879">
    <property type="entry name" value="RNASE_H_1"/>
    <property type="match status" value="1"/>
</dbReference>
<dbReference type="CDD" id="cd22477">
    <property type="entry name" value="KH-I_NYNRIN_like"/>
    <property type="match status" value="1"/>
</dbReference>
<evidence type="ECO:0000259" key="2">
    <source>
        <dbReference type="PROSITE" id="PS50879"/>
    </source>
</evidence>
<dbReference type="SUPFAM" id="SSF53098">
    <property type="entry name" value="Ribonuclease H-like"/>
    <property type="match status" value="2"/>
</dbReference>
<dbReference type="InterPro" id="IPR043128">
    <property type="entry name" value="Rev_trsase/Diguanyl_cyclase"/>
</dbReference>
<evidence type="ECO:0000259" key="3">
    <source>
        <dbReference type="PROSITE" id="PS50994"/>
    </source>
</evidence>
<reference evidence="4" key="2">
    <citation type="submission" date="2025-08" db="UniProtKB">
        <authorList>
            <consortium name="Ensembl"/>
        </authorList>
    </citation>
    <scope>IDENTIFICATION</scope>
</reference>
<evidence type="ECO:0000256" key="1">
    <source>
        <dbReference type="SAM" id="MobiDB-lite"/>
    </source>
</evidence>
<dbReference type="Ensembl" id="ENSBGRT00000037741.1">
    <property type="protein sequence ID" value="ENSBGRP00000032633.1"/>
    <property type="gene ID" value="ENSBGRG00000020512.1"/>
</dbReference>
<dbReference type="Proteomes" id="UP000694520">
    <property type="component" value="Chromosome 11"/>
</dbReference>
<feature type="domain" description="Integrase catalytic" evidence="3">
    <location>
        <begin position="1890"/>
        <end position="1980"/>
    </location>
</feature>
<dbReference type="InterPro" id="IPR036397">
    <property type="entry name" value="RNaseH_sf"/>
</dbReference>
<dbReference type="InterPro" id="IPR001584">
    <property type="entry name" value="Integrase_cat-core"/>
</dbReference>
<gene>
    <name evidence="4" type="primary">NYNRIN</name>
</gene>
<protein>
    <submittedName>
        <fullName evidence="4">NYN domain and retroviral integrase containing</fullName>
    </submittedName>
</protein>
<feature type="region of interest" description="Disordered" evidence="1">
    <location>
        <begin position="1246"/>
        <end position="1303"/>
    </location>
</feature>
<dbReference type="Pfam" id="PF17919">
    <property type="entry name" value="RT_RNaseH_2"/>
    <property type="match status" value="1"/>
</dbReference>
<reference evidence="4" key="1">
    <citation type="submission" date="2019-05" db="EMBL/GenBank/DDBJ databases">
        <authorList>
            <person name="Zhang S."/>
            <person name="Liu J."/>
        </authorList>
    </citation>
    <scope>NUCLEOTIDE SEQUENCE [LARGE SCALE GENOMIC DNA]</scope>
</reference>
<dbReference type="PANTHER" id="PTHR12876:SF2">
    <property type="entry name" value="PROTEIN NYNRIN"/>
    <property type="match status" value="1"/>
</dbReference>
<dbReference type="InterPro" id="IPR056630">
    <property type="entry name" value="KH_N4BP1_2nd"/>
</dbReference>
<feature type="compositionally biased region" description="Acidic residues" evidence="1">
    <location>
        <begin position="1269"/>
        <end position="1285"/>
    </location>
</feature>
<dbReference type="GO" id="GO:0004523">
    <property type="term" value="F:RNA-DNA hybrid ribonuclease activity"/>
    <property type="evidence" value="ECO:0007669"/>
    <property type="project" value="InterPro"/>
</dbReference>
<dbReference type="PANTHER" id="PTHR12876">
    <property type="entry name" value="N4BP1-RELATED"/>
    <property type="match status" value="1"/>
</dbReference>
<dbReference type="InterPro" id="IPR041577">
    <property type="entry name" value="RT_RNaseH_2"/>
</dbReference>
<feature type="region of interest" description="Disordered" evidence="1">
    <location>
        <begin position="302"/>
        <end position="340"/>
    </location>
</feature>
<feature type="region of interest" description="Disordered" evidence="1">
    <location>
        <begin position="249"/>
        <end position="288"/>
    </location>
</feature>
<organism evidence="4 5">
    <name type="scientific">Bos mutus grunniens</name>
    <name type="common">Wild yak</name>
    <name type="synonym">Bos grunniens</name>
    <dbReference type="NCBI Taxonomy" id="30521"/>
    <lineage>
        <taxon>Eukaryota</taxon>
        <taxon>Metazoa</taxon>
        <taxon>Chordata</taxon>
        <taxon>Craniata</taxon>
        <taxon>Vertebrata</taxon>
        <taxon>Euteleostomi</taxon>
        <taxon>Mammalia</taxon>
        <taxon>Eutheria</taxon>
        <taxon>Laurasiatheria</taxon>
        <taxon>Artiodactyla</taxon>
        <taxon>Ruminantia</taxon>
        <taxon>Pecora</taxon>
        <taxon>Bovidae</taxon>
        <taxon>Bovinae</taxon>
        <taxon>Bos</taxon>
    </lineage>
</organism>
<dbReference type="InterPro" id="IPR051101">
    <property type="entry name" value="ZC3H12/N4BP1_RNase_Reg"/>
</dbReference>
<dbReference type="PROSITE" id="PS50994">
    <property type="entry name" value="INTEGRASE"/>
    <property type="match status" value="1"/>
</dbReference>
<dbReference type="GO" id="GO:0036464">
    <property type="term" value="C:cytoplasmic ribonucleoprotein granule"/>
    <property type="evidence" value="ECO:0007669"/>
    <property type="project" value="TreeGrafter"/>
</dbReference>
<evidence type="ECO:0000313" key="4">
    <source>
        <dbReference type="Ensembl" id="ENSBGRP00000032633.1"/>
    </source>
</evidence>
<name>A0A8B9Y7V1_BOSMU</name>
<feature type="region of interest" description="Disordered" evidence="1">
    <location>
        <begin position="718"/>
        <end position="741"/>
    </location>
</feature>
<feature type="domain" description="RNase H type-1" evidence="2">
    <location>
        <begin position="1585"/>
        <end position="1731"/>
    </location>
</feature>
<keyword evidence="5" id="KW-1185">Reference proteome</keyword>
<reference evidence="4" key="3">
    <citation type="submission" date="2025-09" db="UniProtKB">
        <authorList>
            <consortium name="Ensembl"/>
        </authorList>
    </citation>
    <scope>IDENTIFICATION</scope>
</reference>
<dbReference type="Pfam" id="PF23052">
    <property type="entry name" value="KH_N4BP1_2nd"/>
    <property type="match status" value="2"/>
</dbReference>
<dbReference type="InterPro" id="IPR043502">
    <property type="entry name" value="DNA/RNA_pol_sf"/>
</dbReference>
<feature type="compositionally biased region" description="Polar residues" evidence="1">
    <location>
        <begin position="1030"/>
        <end position="1041"/>
    </location>
</feature>
<dbReference type="Gene3D" id="3.30.420.10">
    <property type="entry name" value="Ribonuclease H-like superfamily/Ribonuclease H"/>
    <property type="match status" value="2"/>
</dbReference>
<feature type="compositionally biased region" description="Low complexity" evidence="1">
    <location>
        <begin position="902"/>
        <end position="912"/>
    </location>
</feature>
<dbReference type="GO" id="GO:0015074">
    <property type="term" value="P:DNA integration"/>
    <property type="evidence" value="ECO:0007669"/>
    <property type="project" value="InterPro"/>
</dbReference>
<dbReference type="Gene3D" id="1.10.340.70">
    <property type="match status" value="1"/>
</dbReference>
<dbReference type="Gene3D" id="3.40.50.11980">
    <property type="match status" value="1"/>
</dbReference>
<dbReference type="Gene3D" id="3.30.70.270">
    <property type="match status" value="1"/>
</dbReference>
<sequence>MLLSGGDPPAQEWFMVQTKSKPRVQRQRQQVQRIFRVKLNAFQSRPDTPYFWLQLEGPRENMGKAKEYLKGLCNPELWKEVRYPAALHCAFLGAQGLFLDCLCWSTLAYLVPGPPGSLMVGGLTESFVMTQNWLEELVGRLRWGPAPLLTPRGIWEAEVTRAFGALVWIRGDQYAGDLLQLPPAVQELLLSLVRDAAGKEDIIQWLSRIGTSDSRSDSELLICPTHQQKEGPTMVAVGDGPGPFVEMGPRKFKEINQPGSHRGPNLGYPRPEHPAGDSKPAGPGHFQQPRWCGLCSRGRVSASQQQPGLRGSHPSLVPAEASPERKTSSPPASSVSPECVLTSDGPQQLASFLFSPLAAGVSEGPVQPGAMEGGPLPAALHCAFLGAQGLFLDCLCWSTLAYLVPGPPGSLMVGGLTESFVMTQNWLEELVGRLRWGPAPLLTPRGIWEAEVTRAFGALVWIRGDQYAGDLLQLPPAVQELLLSLVRDAAGKEDIIQWLSRAGTSDSRSDSELLICPTHQQKEGPTMVAVGDGPGPFVEMGSPENSKRLTSLGATGALISGTPGLSTQQETANQLVRVTSNNQGGVDCAREEGSVQASSSQDSVDHTQASSQQRQVRRGEDKLPLQPPVSALSVCSPWKAWTPGPTFAPMWPGAIAATFWRINELHSLHLAWLLSQACFSFPFWQRPLGPIQFKLPGQNPLPLNLGWKQKELVPLPSVESPDCTPDGGPGGEAALQNCPRPETPKKVMSLLVVSGGSGVKDKSIPGLPQIGPPLTSTPQLQARSELGDQGSVQWDCKRPEEGPVPAPPTGQGVPAAQGGLTAPSGPDSKTVPETLKVPMAAAVPTAQTPPTNPVLPAAPKVPETQMMAAAHEERAASEVPSVPTKPEAQVVPTAQKAAVGEPAPAAPHTPTAQKRQAAKTSPAGPQTSRAQTAPAPKTGPTAPKAPAAPQTSRTPKTPAAQKAPAGPGSTLDASKLLSESQPPSRGSASFLKGQGQPGSQGPQCSGTLAPSSKRQPQVEGLLGAGEGTPRQPTRHPQASNTVTSFQRYHEALNTPFELDLSEEPGNPELRRVVIDGSSVAMVHGLQHFFSCRGIAMAVQYFWNRGHREVTVFVPTWQLKKNRRVRESHFLTKLHSLKMLSITPSQLENGKKITTYDYRFMVKLAEETDGIIVTNEQLHVLMNNSKKLMVKDRLLPFTFAGNLFMVPDDPLGRDGPTLDEFLKKPNRLDTDIGNFLKVWKTLPPSSASISELRDDTDPGPPESLQNVEEVREEQEEEERQDEEQREEQEMQKPAEEEEEDLDSSLMSVFKAECPSLSEEILRCLSLHDPQDEALDIDLQPAVASPSLGIPWDGKAPCQQVLAQLAQLTIPSNFTALSFFMGFTDSHRDVIPDYEALVAPLHSLLKQKPDWRWELDHEKAFLALKRALVSALCLSVPNPQLPFHLEVTVSQVALTAVVYQEHSGRKHPVAYTSKPLLPDEDSEGPQSGGDSPYAVAWALKHFSRYIGDTPVVLDLFYASRTSVDPEAWDGRRVAKAWLIRWALLVQDKGKRALELTLLQGLLGKNRLLTPTASMPRFFQVLPPFSDLSTFVCIHMSGYCFYREDEWCAGFGLYVLSPTSPPVSLSFSCSPYTPTYAHLAAVACGLERFGQSHMPVVFLTHCNWIFSLLWELLPLWRARGFLSSDGTPLPHPSLLSYIIDLTSGLSSLPFIYRTSYRGSLFAVTVDTLAKEGAQGGDQCWNLPNDVPAPVVTPRTVCKRPDLLALQRSDSTLADTMAKLQAGQKVSNSSPFSSAFSSLSLDKESGLLMFKGDKRPRVWVVPRQLRRDLIFAVHDGPMGAHQRPEETYRKLRLLGWWPGMQEHVRHYCRSCLFCIPRNLLGSEVKVIESLWPLRSTAPWSNLQIEVVGPVTVSEEGHKHVLIVADPNTRWVEAFPLKPYTHTAVAQLLLQHVFARWGIPVRLEAAQGPQFARHVLVSCGLALGVHVASPSRDLQFPCLTSSGAYWEFKRALKEFIFLHGKKWAASLPLLHLAFRASSSQASPFHILTGAEERLTEPLWWEMSSANIEGLKMDLFLLQLMRELLELHWRLAEKTSEKAENRRFKRERQEKEWSVGDQVLVLSLPRNGSSAKWVGPFYIGDRLSPSLYRVWGFPTPEKLGCIYPSSLMKPFAKSVTPLSFKVLEQ</sequence>
<dbReference type="InterPro" id="IPR021869">
    <property type="entry name" value="RNase_Zc3h12_NYN"/>
</dbReference>